<reference evidence="1" key="1">
    <citation type="submission" date="2023-10" db="EMBL/GenBank/DDBJ databases">
        <title>Genome assembly of Pristionchus species.</title>
        <authorList>
            <person name="Yoshida K."/>
            <person name="Sommer R.J."/>
        </authorList>
    </citation>
    <scope>NUCLEOTIDE SEQUENCE</scope>
    <source>
        <strain evidence="1">RS5133</strain>
    </source>
</reference>
<evidence type="ECO:0000313" key="1">
    <source>
        <dbReference type="EMBL" id="GMT09440.1"/>
    </source>
</evidence>
<dbReference type="Proteomes" id="UP001432322">
    <property type="component" value="Unassembled WGS sequence"/>
</dbReference>
<name>A0AAV5UQI0_9BILA</name>
<proteinExistence type="predicted"/>
<gene>
    <name evidence="1" type="ORF">PFISCL1PPCAC_737</name>
</gene>
<feature type="non-terminal residue" evidence="1">
    <location>
        <position position="347"/>
    </location>
</feature>
<feature type="non-terminal residue" evidence="1">
    <location>
        <position position="1"/>
    </location>
</feature>
<dbReference type="AlphaFoldDB" id="A0AAV5UQI0"/>
<evidence type="ECO:0000313" key="2">
    <source>
        <dbReference type="Proteomes" id="UP001432322"/>
    </source>
</evidence>
<accession>A0AAV5UQI0</accession>
<sequence length="347" mass="37785">QISKITNIEDLESGNVEHTDEVLSLDFLSIKCLIASPDDPLEHAGIDSLRQSHHCPVHLFEILSLVDPFRSDTDTGLRQRLQEFLVVDTEVVARVHRILLSIVLGLLLSRSLLELHLSHVHDTGAVLVQVHDLVVLETHDVECLLSKSHFLLIVHSINGELCLRHEVVVLHFVRQFQISSEGGVAAGHDLVEDVVASLSGRLTDDTRLLEKVLLNVSSGQLSSGREVSSDELSESGRVVVTDSLRVTESLEYGIGLNDLFLECSSLLSLCLGSRGLRSSHKGEVRNDLLGVLCLSCARLSSDQHRLVLLVLDHVTVGLVGGGEEMRGHLGTTLAHVVLDDGLGVDGQ</sequence>
<organism evidence="1 2">
    <name type="scientific">Pristionchus fissidentatus</name>
    <dbReference type="NCBI Taxonomy" id="1538716"/>
    <lineage>
        <taxon>Eukaryota</taxon>
        <taxon>Metazoa</taxon>
        <taxon>Ecdysozoa</taxon>
        <taxon>Nematoda</taxon>
        <taxon>Chromadorea</taxon>
        <taxon>Rhabditida</taxon>
        <taxon>Rhabditina</taxon>
        <taxon>Diplogasteromorpha</taxon>
        <taxon>Diplogasteroidea</taxon>
        <taxon>Neodiplogasteridae</taxon>
        <taxon>Pristionchus</taxon>
    </lineage>
</organism>
<protein>
    <submittedName>
        <fullName evidence="1">Uncharacterized protein</fullName>
    </submittedName>
</protein>
<dbReference type="EMBL" id="BTSY01000001">
    <property type="protein sequence ID" value="GMT09440.1"/>
    <property type="molecule type" value="Genomic_DNA"/>
</dbReference>
<keyword evidence="2" id="KW-1185">Reference proteome</keyword>
<comment type="caution">
    <text evidence="1">The sequence shown here is derived from an EMBL/GenBank/DDBJ whole genome shotgun (WGS) entry which is preliminary data.</text>
</comment>